<reference evidence="1 2" key="1">
    <citation type="submission" date="2020-01" db="EMBL/GenBank/DDBJ databases">
        <title>Genomes assembled from Gulf of Kutch pelagic sediment metagenomes.</title>
        <authorList>
            <person name="Chandrashekar M."/>
            <person name="Mahajan M.S."/>
            <person name="Dave K.J."/>
            <person name="Vatsa P."/>
            <person name="Nathani N.M."/>
        </authorList>
    </citation>
    <scope>NUCLEOTIDE SEQUENCE [LARGE SCALE GENOMIC DNA]</scope>
    <source>
        <strain evidence="1">KS3-K002</strain>
    </source>
</reference>
<comment type="caution">
    <text evidence="1">The sequence shown here is derived from an EMBL/GenBank/DDBJ whole genome shotgun (WGS) entry which is preliminary data.</text>
</comment>
<dbReference type="AlphaFoldDB" id="A0AAE5CCN8"/>
<dbReference type="EMBL" id="JAACAK010000041">
    <property type="protein sequence ID" value="NIR74444.1"/>
    <property type="molecule type" value="Genomic_DNA"/>
</dbReference>
<proteinExistence type="predicted"/>
<evidence type="ECO:0000313" key="2">
    <source>
        <dbReference type="Proteomes" id="UP000702544"/>
    </source>
</evidence>
<organism evidence="1 2">
    <name type="scientific">Candidatus Kutchimonas denitrificans</name>
    <dbReference type="NCBI Taxonomy" id="3056748"/>
    <lineage>
        <taxon>Bacteria</taxon>
        <taxon>Pseudomonadati</taxon>
        <taxon>Gemmatimonadota</taxon>
        <taxon>Gemmatimonadia</taxon>
        <taxon>Candidatus Palauibacterales</taxon>
        <taxon>Candidatus Palauibacteraceae</taxon>
        <taxon>Candidatus Kutchimonas</taxon>
    </lineage>
</organism>
<dbReference type="Proteomes" id="UP000702544">
    <property type="component" value="Unassembled WGS sequence"/>
</dbReference>
<sequence length="113" mass="11872">MTADEFFRRLSRTPRAWRLTGGKLRSGPLVDPDCPITAVARALVGEAAPAAGGVVRAADCLGLEGKLASRIVAAADDRRSADSGLRLDLLRACGLSAEDQRAAAVTRTVRRGD</sequence>
<evidence type="ECO:0000313" key="1">
    <source>
        <dbReference type="EMBL" id="NIR74444.1"/>
    </source>
</evidence>
<name>A0AAE5CCN8_9BACT</name>
<protein>
    <submittedName>
        <fullName evidence="1">Uncharacterized protein</fullName>
    </submittedName>
</protein>
<accession>A0AAE5CCN8</accession>
<gene>
    <name evidence="1" type="ORF">GWO12_04950</name>
</gene>